<feature type="compositionally biased region" description="Basic and acidic residues" evidence="2">
    <location>
        <begin position="443"/>
        <end position="456"/>
    </location>
</feature>
<accession>A0ABR1YHE8</accession>
<evidence type="ECO:0000256" key="2">
    <source>
        <dbReference type="SAM" id="MobiDB-lite"/>
    </source>
</evidence>
<protein>
    <submittedName>
        <fullName evidence="3">Scramblase family protein</fullName>
    </submittedName>
</protein>
<gene>
    <name evidence="3" type="ORF">HDK90DRAFT_527649</name>
</gene>
<dbReference type="PANTHER" id="PTHR23248:SF9">
    <property type="entry name" value="PHOSPHOLIPID SCRAMBLASE"/>
    <property type="match status" value="1"/>
</dbReference>
<comment type="caution">
    <text evidence="3">The sequence shown here is derived from an EMBL/GenBank/DDBJ whole genome shotgun (WGS) entry which is preliminary data.</text>
</comment>
<reference evidence="3 4" key="1">
    <citation type="submission" date="2024-04" db="EMBL/GenBank/DDBJ databases">
        <title>Phyllosticta paracitricarpa is synonymous to the EU quarantine fungus P. citricarpa based on phylogenomic analyses.</title>
        <authorList>
            <consortium name="Lawrence Berkeley National Laboratory"/>
            <person name="Van Ingen-Buijs V.A."/>
            <person name="Van Westerhoven A.C."/>
            <person name="Haridas S."/>
            <person name="Skiadas P."/>
            <person name="Martin F."/>
            <person name="Groenewald J.Z."/>
            <person name="Crous P.W."/>
            <person name="Seidl M.F."/>
        </authorList>
    </citation>
    <scope>NUCLEOTIDE SEQUENCE [LARGE SCALE GENOMIC DNA]</scope>
    <source>
        <strain evidence="3 4">CBS 123374</strain>
    </source>
</reference>
<dbReference type="PANTHER" id="PTHR23248">
    <property type="entry name" value="PHOSPHOLIPID SCRAMBLASE-RELATED"/>
    <property type="match status" value="1"/>
</dbReference>
<evidence type="ECO:0000256" key="1">
    <source>
        <dbReference type="ARBA" id="ARBA00005350"/>
    </source>
</evidence>
<name>A0ABR1YHE8_9PEZI</name>
<sequence length="484" mass="51901">MAVSRALAQSFPDISRPSFVRAFSTTSSFQAGQSNSKTSSRSSVRSVAKDPPRNSSKVAANRLPLLEFRNVSRPRIIKKENANQRSRLDAASDLIRKGAENPDVNLLAPVHSADDPEGVLKPDHPAASILQNSSIIVQRQLEVMNVLVGFEQANRYVLLDPQGNHIGYLAEHDGGIGNQFSRQTLRTHRAFTAHVFDKQEREINSTIGVYDSYSALSSQPSPEQVSKNWAVASSMPLIGATQQQWAPLRRKYQMFTRVPRDGAQVTTPGSPMLNLPDDLQFSDQKTHALCRFAYVDEEPFSGDFTLRGNNDIVGSVNRAWRGAAREILTDTGVYALRMDSVALSQEEIFAEASGAEVQPSPRGMTLDERAVMLSTAVTIDFDYFSRHSSALGGIVPIPIWIPGIGGEAVAGGAGLGLGEVGATEGLGAAGAAGAFSAYHHTQKPKEPDWGKEDPWDKGNGGGGASGGDSGSGDGGDGFDIGDFF</sequence>
<feature type="region of interest" description="Disordered" evidence="2">
    <location>
        <begin position="440"/>
        <end position="484"/>
    </location>
</feature>
<comment type="similarity">
    <text evidence="1">Belongs to the phospholipid scramblase family.</text>
</comment>
<proteinExistence type="inferred from homology"/>
<feature type="compositionally biased region" description="Gly residues" evidence="2">
    <location>
        <begin position="458"/>
        <end position="478"/>
    </location>
</feature>
<organism evidence="3 4">
    <name type="scientific">Phyllosticta capitalensis</name>
    <dbReference type="NCBI Taxonomy" id="121624"/>
    <lineage>
        <taxon>Eukaryota</taxon>
        <taxon>Fungi</taxon>
        <taxon>Dikarya</taxon>
        <taxon>Ascomycota</taxon>
        <taxon>Pezizomycotina</taxon>
        <taxon>Dothideomycetes</taxon>
        <taxon>Dothideomycetes incertae sedis</taxon>
        <taxon>Botryosphaeriales</taxon>
        <taxon>Phyllostictaceae</taxon>
        <taxon>Phyllosticta</taxon>
    </lineage>
</organism>
<dbReference type="EMBL" id="JBBWRZ010000009">
    <property type="protein sequence ID" value="KAK8229421.1"/>
    <property type="molecule type" value="Genomic_DNA"/>
</dbReference>
<feature type="region of interest" description="Disordered" evidence="2">
    <location>
        <begin position="26"/>
        <end position="56"/>
    </location>
</feature>
<keyword evidence="4" id="KW-1185">Reference proteome</keyword>
<dbReference type="Pfam" id="PF03803">
    <property type="entry name" value="Scramblase"/>
    <property type="match status" value="2"/>
</dbReference>
<dbReference type="Proteomes" id="UP001492380">
    <property type="component" value="Unassembled WGS sequence"/>
</dbReference>
<feature type="compositionally biased region" description="Polar residues" evidence="2">
    <location>
        <begin position="26"/>
        <end position="38"/>
    </location>
</feature>
<dbReference type="InterPro" id="IPR005552">
    <property type="entry name" value="Scramblase"/>
</dbReference>
<evidence type="ECO:0000313" key="4">
    <source>
        <dbReference type="Proteomes" id="UP001492380"/>
    </source>
</evidence>
<evidence type="ECO:0000313" key="3">
    <source>
        <dbReference type="EMBL" id="KAK8229421.1"/>
    </source>
</evidence>